<organism evidence="1 2">
    <name type="scientific">Tanacetum coccineum</name>
    <dbReference type="NCBI Taxonomy" id="301880"/>
    <lineage>
        <taxon>Eukaryota</taxon>
        <taxon>Viridiplantae</taxon>
        <taxon>Streptophyta</taxon>
        <taxon>Embryophyta</taxon>
        <taxon>Tracheophyta</taxon>
        <taxon>Spermatophyta</taxon>
        <taxon>Magnoliopsida</taxon>
        <taxon>eudicotyledons</taxon>
        <taxon>Gunneridae</taxon>
        <taxon>Pentapetalae</taxon>
        <taxon>asterids</taxon>
        <taxon>campanulids</taxon>
        <taxon>Asterales</taxon>
        <taxon>Asteraceae</taxon>
        <taxon>Asteroideae</taxon>
        <taxon>Anthemideae</taxon>
        <taxon>Anthemidinae</taxon>
        <taxon>Tanacetum</taxon>
    </lineage>
</organism>
<dbReference type="Proteomes" id="UP001151760">
    <property type="component" value="Unassembled WGS sequence"/>
</dbReference>
<keyword evidence="2" id="KW-1185">Reference proteome</keyword>
<evidence type="ECO:0000313" key="1">
    <source>
        <dbReference type="EMBL" id="GJT73765.1"/>
    </source>
</evidence>
<protein>
    <submittedName>
        <fullName evidence="1">Homeodomain-like protein</fullName>
    </submittedName>
</protein>
<evidence type="ECO:0000313" key="2">
    <source>
        <dbReference type="Proteomes" id="UP001151760"/>
    </source>
</evidence>
<proteinExistence type="predicted"/>
<accession>A0ABQ5GE58</accession>
<dbReference type="EMBL" id="BQNB010018381">
    <property type="protein sequence ID" value="GJT73765.1"/>
    <property type="molecule type" value="Genomic_DNA"/>
</dbReference>
<gene>
    <name evidence="1" type="ORF">Tco_1033051</name>
</gene>
<sequence length="383" mass="43679">MTTANANIAIQEMAEHSQKWKNRMSTRTRSTKTSDGLSAIQAQLNNLRREIKKVNEKVYAAQVGCDLCKGSHYTKDCPLKEEGKTLKEAYYTQFGVPFQQGGQSMEESLSNFMTKLAKRHKENSNLIKEIRASTDAAIINQGASIKTLEIQIRQMSKVLHERGFGSLPCLTEINSRDHVKSISTTIDADMNPIHRVGLSLYTVSNLQDNMLISVPNQTTSLFPSRLYYYDEEKGSYRLKDKDAYSIGTTLHNDALPQMENVNTNIRSKTIFIFNDVHVVTPKRWRFFILYQAYGNLYAMTGRKAYLLEDKQIPNVEVFHEVIWETFGRYTHTLDSIWKETGQDCNFTRRHSRSGIQFVKTASQILVTASKLSRDGVRDFGDGV</sequence>
<reference evidence="1" key="1">
    <citation type="journal article" date="2022" name="Int. J. Mol. Sci.">
        <title>Draft Genome of Tanacetum Coccineum: Genomic Comparison of Closely Related Tanacetum-Family Plants.</title>
        <authorList>
            <person name="Yamashiro T."/>
            <person name="Shiraishi A."/>
            <person name="Nakayama K."/>
            <person name="Satake H."/>
        </authorList>
    </citation>
    <scope>NUCLEOTIDE SEQUENCE</scope>
</reference>
<name>A0ABQ5GE58_9ASTR</name>
<comment type="caution">
    <text evidence="1">The sequence shown here is derived from an EMBL/GenBank/DDBJ whole genome shotgun (WGS) entry which is preliminary data.</text>
</comment>
<reference evidence="1" key="2">
    <citation type="submission" date="2022-01" db="EMBL/GenBank/DDBJ databases">
        <authorList>
            <person name="Yamashiro T."/>
            <person name="Shiraishi A."/>
            <person name="Satake H."/>
            <person name="Nakayama K."/>
        </authorList>
    </citation>
    <scope>NUCLEOTIDE SEQUENCE</scope>
</reference>